<dbReference type="PANTHER" id="PTHR32089">
    <property type="entry name" value="METHYL-ACCEPTING CHEMOTAXIS PROTEIN MCPB"/>
    <property type="match status" value="1"/>
</dbReference>
<dbReference type="EMBL" id="FMXR01000015">
    <property type="protein sequence ID" value="SDB27628.1"/>
    <property type="molecule type" value="Genomic_DNA"/>
</dbReference>
<organism evidence="4 5">
    <name type="scientific">Eubacterium oxidoreducens</name>
    <dbReference type="NCBI Taxonomy" id="1732"/>
    <lineage>
        <taxon>Bacteria</taxon>
        <taxon>Bacillati</taxon>
        <taxon>Bacillota</taxon>
        <taxon>Clostridia</taxon>
        <taxon>Eubacteriales</taxon>
        <taxon>Eubacteriaceae</taxon>
        <taxon>Eubacterium</taxon>
    </lineage>
</organism>
<name>A0A1G6C4B1_EUBOX</name>
<dbReference type="Gene3D" id="1.10.287.950">
    <property type="entry name" value="Methyl-accepting chemotaxis protein"/>
    <property type="match status" value="1"/>
</dbReference>
<keyword evidence="5" id="KW-1185">Reference proteome</keyword>
<evidence type="ECO:0000313" key="4">
    <source>
        <dbReference type="EMBL" id="SDB27628.1"/>
    </source>
</evidence>
<reference evidence="4 5" key="1">
    <citation type="submission" date="2016-10" db="EMBL/GenBank/DDBJ databases">
        <authorList>
            <person name="de Groot N.N."/>
        </authorList>
    </citation>
    <scope>NUCLEOTIDE SEQUENCE [LARGE SCALE GENOMIC DNA]</scope>
    <source>
        <strain evidence="4 5">DSM 3217</strain>
    </source>
</reference>
<dbReference type="OrthoDB" id="9816519at2"/>
<dbReference type="Pfam" id="PF00015">
    <property type="entry name" value="MCPsignal"/>
    <property type="match status" value="1"/>
</dbReference>
<proteinExistence type="predicted"/>
<dbReference type="Proteomes" id="UP000199228">
    <property type="component" value="Unassembled WGS sequence"/>
</dbReference>
<dbReference type="SUPFAM" id="SSF58104">
    <property type="entry name" value="Methyl-accepting chemotaxis protein (MCP) signaling domain"/>
    <property type="match status" value="1"/>
</dbReference>
<dbReference type="SMART" id="SM00283">
    <property type="entry name" value="MA"/>
    <property type="match status" value="1"/>
</dbReference>
<keyword evidence="1 2" id="KW-0807">Transducer</keyword>
<dbReference type="PROSITE" id="PS50111">
    <property type="entry name" value="CHEMOTAXIS_TRANSDUC_2"/>
    <property type="match status" value="1"/>
</dbReference>
<evidence type="ECO:0000259" key="3">
    <source>
        <dbReference type="PROSITE" id="PS50111"/>
    </source>
</evidence>
<evidence type="ECO:0000256" key="2">
    <source>
        <dbReference type="PROSITE-ProRule" id="PRU00284"/>
    </source>
</evidence>
<evidence type="ECO:0000313" key="5">
    <source>
        <dbReference type="Proteomes" id="UP000199228"/>
    </source>
</evidence>
<sequence length="332" mass="37550">MGFFNRNKQEVKIEQKAEPQVVKATIKKKPLRTKEEQLEPIKAIGDFALIQKRKLQDEEYVTISGIDTIHDSFGLVQERYENIIESVENFQMEFQSINTVTEHFENIIDELMTAADGSSEGMQKVDASSDSVLETIEEMQKVFDEFQKSFDDIKQKVELINGFATQTNLLALNASIEAARAGEAGKGFAVVATEVNKLAQEIKDVVSDIDESMDELGDNNNRLFDSLEDTKKAIDASHESINETEEVINSIRSVADRVREESEQMSVVIQNCDNEIISVAQDIEGSQEYFSDVAENVNDLKNKITKKGYMFEDMTNVLEQIRPLVDRIVETK</sequence>
<gene>
    <name evidence="4" type="ORF">SAMN02910417_02057</name>
</gene>
<evidence type="ECO:0000256" key="1">
    <source>
        <dbReference type="ARBA" id="ARBA00023224"/>
    </source>
</evidence>
<feature type="domain" description="Methyl-accepting transducer" evidence="3">
    <location>
        <begin position="78"/>
        <end position="291"/>
    </location>
</feature>
<dbReference type="PANTHER" id="PTHR32089:SF112">
    <property type="entry name" value="LYSOZYME-LIKE PROTEIN-RELATED"/>
    <property type="match status" value="1"/>
</dbReference>
<dbReference type="AlphaFoldDB" id="A0A1G6C4B1"/>
<accession>A0A1G6C4B1</accession>
<dbReference type="RefSeq" id="WP_090174275.1">
    <property type="nucleotide sequence ID" value="NZ_FMXR01000015.1"/>
</dbReference>
<dbReference type="STRING" id="1732.SAMN02910417_02057"/>
<dbReference type="InterPro" id="IPR004089">
    <property type="entry name" value="MCPsignal_dom"/>
</dbReference>
<dbReference type="GO" id="GO:0007165">
    <property type="term" value="P:signal transduction"/>
    <property type="evidence" value="ECO:0007669"/>
    <property type="project" value="UniProtKB-KW"/>
</dbReference>
<protein>
    <submittedName>
        <fullName evidence="4">Methyl-accepting chemotaxis protein</fullName>
    </submittedName>
</protein>
<dbReference type="GO" id="GO:0016020">
    <property type="term" value="C:membrane"/>
    <property type="evidence" value="ECO:0007669"/>
    <property type="project" value="InterPro"/>
</dbReference>